<dbReference type="GO" id="GO:0005524">
    <property type="term" value="F:ATP binding"/>
    <property type="evidence" value="ECO:0007669"/>
    <property type="project" value="InterPro"/>
</dbReference>
<dbReference type="SUPFAM" id="SSF56112">
    <property type="entry name" value="Protein kinase-like (PK-like)"/>
    <property type="match status" value="1"/>
</dbReference>
<dbReference type="EMBL" id="CAJVPV010014461">
    <property type="protein sequence ID" value="CAG8685004.1"/>
    <property type="molecule type" value="Genomic_DNA"/>
</dbReference>
<gene>
    <name evidence="3" type="ORF">AMORRO_LOCUS11426</name>
</gene>
<accession>A0A9N9EMH4</accession>
<comment type="caution">
    <text evidence="3">The sequence shown here is derived from an EMBL/GenBank/DDBJ whole genome shotgun (WGS) entry which is preliminary data.</text>
</comment>
<evidence type="ECO:0000313" key="3">
    <source>
        <dbReference type="EMBL" id="CAG8685004.1"/>
    </source>
</evidence>
<dbReference type="AlphaFoldDB" id="A0A9N9EMH4"/>
<dbReference type="InterPro" id="IPR000719">
    <property type="entry name" value="Prot_kinase_dom"/>
</dbReference>
<dbReference type="InterPro" id="IPR001245">
    <property type="entry name" value="Ser-Thr/Tyr_kinase_cat_dom"/>
</dbReference>
<evidence type="ECO:0000259" key="2">
    <source>
        <dbReference type="PROSITE" id="PS50011"/>
    </source>
</evidence>
<sequence>IIDQATKKFYTNDYHQFQNAEEKRKQMINSGTSFVKGSGPNHSKSVYHARLLNTIMEIANNIKSLRDSSNLTKPSAASEEILKPLEIQVEPPRPKNKICRLCSFANLFPKSDNRDINNFLIRTSNNQAKGILEWIPYEDFSYIECIGCGAFSRVYKAMWHRGHIKHWNLKTGEVVRSEPVEVALKVLADSDCLRSTFLDKLRSFHLFKSNELKYRHIVKCYGVSQDPETKNYIFVMQYANYGNLRNLLATEFHGRLNWNLKKKVVLSLLESIKEIHQQNLIHRDLHKSLDPEELLVAEKKREEMVKSGIPFVEKLESKHTKSVYSSKTLDYLSETSEEDILYDLIDSKEIPEHNSSNVLENFLWESETVNNDNGEHNNNDANSTISDHNSDEMDIDPQIQTLRELVLKSKTKTRTLSIILDIDEPTTSRHHTNETPLEAQKRPRKHKLHKEKSDDIMESRVLSEFKKLESAILNFNNKLNSVTDQVHDTRHKVETDKTWPVHKFEKNHDQHEYDSLRIIGKELDLTLKYRDLDEVVIHIDRYGWDIAFALSDTQDEWMKGKNGLIEKAKTLVDAKKNKWIKTYEFNKLLIYPYAKTQVDATSAKVIDILPITALQIQTEIPNIVKIIVPTTDQEAMTPIRINIAEPKTMQSAIDYTRALQHLPIWNFLVPEKSTTSYKTTRSTPIPPDRYSDAITKWRDKKTLRN</sequence>
<dbReference type="InterPro" id="IPR011009">
    <property type="entry name" value="Kinase-like_dom_sf"/>
</dbReference>
<protein>
    <submittedName>
        <fullName evidence="3">13636_t:CDS:1</fullName>
    </submittedName>
</protein>
<dbReference type="GO" id="GO:0010506">
    <property type="term" value="P:regulation of autophagy"/>
    <property type="evidence" value="ECO:0007669"/>
    <property type="project" value="InterPro"/>
</dbReference>
<feature type="non-terminal residue" evidence="3">
    <location>
        <position position="705"/>
    </location>
</feature>
<reference evidence="3" key="1">
    <citation type="submission" date="2021-06" db="EMBL/GenBank/DDBJ databases">
        <authorList>
            <person name="Kallberg Y."/>
            <person name="Tangrot J."/>
            <person name="Rosling A."/>
        </authorList>
    </citation>
    <scope>NUCLEOTIDE SEQUENCE</scope>
    <source>
        <strain evidence="3">CL551</strain>
    </source>
</reference>
<dbReference type="InterPro" id="IPR045269">
    <property type="entry name" value="Atg1-like"/>
</dbReference>
<organism evidence="3 4">
    <name type="scientific">Acaulospora morrowiae</name>
    <dbReference type="NCBI Taxonomy" id="94023"/>
    <lineage>
        <taxon>Eukaryota</taxon>
        <taxon>Fungi</taxon>
        <taxon>Fungi incertae sedis</taxon>
        <taxon>Mucoromycota</taxon>
        <taxon>Glomeromycotina</taxon>
        <taxon>Glomeromycetes</taxon>
        <taxon>Diversisporales</taxon>
        <taxon>Acaulosporaceae</taxon>
        <taxon>Acaulospora</taxon>
    </lineage>
</organism>
<dbReference type="GO" id="GO:0005737">
    <property type="term" value="C:cytoplasm"/>
    <property type="evidence" value="ECO:0007669"/>
    <property type="project" value="TreeGrafter"/>
</dbReference>
<dbReference type="Gene3D" id="1.10.510.10">
    <property type="entry name" value="Transferase(Phosphotransferase) domain 1"/>
    <property type="match status" value="1"/>
</dbReference>
<evidence type="ECO:0000256" key="1">
    <source>
        <dbReference type="SAM" id="MobiDB-lite"/>
    </source>
</evidence>
<feature type="region of interest" description="Disordered" evidence="1">
    <location>
        <begin position="427"/>
        <end position="453"/>
    </location>
</feature>
<dbReference type="Proteomes" id="UP000789342">
    <property type="component" value="Unassembled WGS sequence"/>
</dbReference>
<name>A0A9N9EMH4_9GLOM</name>
<feature type="non-terminal residue" evidence="3">
    <location>
        <position position="1"/>
    </location>
</feature>
<keyword evidence="4" id="KW-1185">Reference proteome</keyword>
<dbReference type="PANTHER" id="PTHR24348">
    <property type="entry name" value="SERINE/THREONINE-PROTEIN KINASE UNC-51-RELATED"/>
    <property type="match status" value="1"/>
</dbReference>
<proteinExistence type="predicted"/>
<dbReference type="GO" id="GO:0004674">
    <property type="term" value="F:protein serine/threonine kinase activity"/>
    <property type="evidence" value="ECO:0007669"/>
    <property type="project" value="InterPro"/>
</dbReference>
<dbReference type="PROSITE" id="PS50011">
    <property type="entry name" value="PROTEIN_KINASE_DOM"/>
    <property type="match status" value="1"/>
</dbReference>
<dbReference type="PANTHER" id="PTHR24348:SF68">
    <property type="entry name" value="SERINE_THREONINE-PROTEIN KINASE ATG1C"/>
    <property type="match status" value="1"/>
</dbReference>
<dbReference type="Pfam" id="PF07714">
    <property type="entry name" value="PK_Tyr_Ser-Thr"/>
    <property type="match status" value="1"/>
</dbReference>
<feature type="domain" description="Protein kinase" evidence="2">
    <location>
        <begin position="140"/>
        <end position="494"/>
    </location>
</feature>
<evidence type="ECO:0000313" key="4">
    <source>
        <dbReference type="Proteomes" id="UP000789342"/>
    </source>
</evidence>